<evidence type="ECO:0000313" key="2">
    <source>
        <dbReference type="Proteomes" id="UP000663823"/>
    </source>
</evidence>
<reference evidence="1" key="1">
    <citation type="submission" date="2021-02" db="EMBL/GenBank/DDBJ databases">
        <authorList>
            <person name="Nowell W R."/>
        </authorList>
    </citation>
    <scope>NUCLEOTIDE SEQUENCE</scope>
</reference>
<name>A0A819QI99_9BILA</name>
<dbReference type="AlphaFoldDB" id="A0A819QI99"/>
<accession>A0A819QI99</accession>
<dbReference type="EMBL" id="CAJOAX010008264">
    <property type="protein sequence ID" value="CAF4029360.1"/>
    <property type="molecule type" value="Genomic_DNA"/>
</dbReference>
<sequence length="467" mass="53959">MTQVRSWKRHILKIHYSKISQEYTEYNDSTVATNTCHSIYEEADIDSNGHTATDENIIFNHQDYATTNSSDPVPAYTNDLSHGNIQMLSKSEERLRLNILRLLINLKNNNATKTCIGICSRDPINLLNEYKDLDTNIYFENIKKAIETSTSREKFISSHIDVIQPKSITLGQSYVFNKKKQKQTLRIHQAQYIPFKESFINLLKKSEVYESLDCRSRSKTMTDLSTGSFCEQHNLFKIPDSLKIILFYDDLGINNPLGSRAKSVGMFYWTLANLPSKQALTLCMCYLKASIFYVYRDNLGFLILIEGICQRELKLLFKNIHQQKFSNLLSLASMIRNFQYGSKESSPSNTFNLSSEDKEVKFRASASEMLALFKYIPIIFYQARLIELLSTSLCWLSFLLLREIVSISFASEIDMMTIEKLEKLVTHYLLTFDNAYGYAQRIPKHHLLVHFGAQMSRFGPLRFTSCM</sequence>
<proteinExistence type="predicted"/>
<evidence type="ECO:0000313" key="1">
    <source>
        <dbReference type="EMBL" id="CAF4029360.1"/>
    </source>
</evidence>
<gene>
    <name evidence="1" type="ORF">OTI717_LOCUS30555</name>
</gene>
<feature type="non-terminal residue" evidence="1">
    <location>
        <position position="1"/>
    </location>
</feature>
<dbReference type="Proteomes" id="UP000663823">
    <property type="component" value="Unassembled WGS sequence"/>
</dbReference>
<protein>
    <submittedName>
        <fullName evidence="1">Uncharacterized protein</fullName>
    </submittedName>
</protein>
<organism evidence="1 2">
    <name type="scientific">Rotaria sordida</name>
    <dbReference type="NCBI Taxonomy" id="392033"/>
    <lineage>
        <taxon>Eukaryota</taxon>
        <taxon>Metazoa</taxon>
        <taxon>Spiralia</taxon>
        <taxon>Gnathifera</taxon>
        <taxon>Rotifera</taxon>
        <taxon>Eurotatoria</taxon>
        <taxon>Bdelloidea</taxon>
        <taxon>Philodinida</taxon>
        <taxon>Philodinidae</taxon>
        <taxon>Rotaria</taxon>
    </lineage>
</organism>
<comment type="caution">
    <text evidence="1">The sequence shown here is derived from an EMBL/GenBank/DDBJ whole genome shotgun (WGS) entry which is preliminary data.</text>
</comment>